<dbReference type="EMBL" id="JACEIK010000035">
    <property type="protein sequence ID" value="MCD7447388.1"/>
    <property type="molecule type" value="Genomic_DNA"/>
</dbReference>
<dbReference type="Proteomes" id="UP000823775">
    <property type="component" value="Unassembled WGS sequence"/>
</dbReference>
<proteinExistence type="predicted"/>
<keyword evidence="2" id="KW-1185">Reference proteome</keyword>
<organism evidence="1 2">
    <name type="scientific">Datura stramonium</name>
    <name type="common">Jimsonweed</name>
    <name type="synonym">Common thornapple</name>
    <dbReference type="NCBI Taxonomy" id="4076"/>
    <lineage>
        <taxon>Eukaryota</taxon>
        <taxon>Viridiplantae</taxon>
        <taxon>Streptophyta</taxon>
        <taxon>Embryophyta</taxon>
        <taxon>Tracheophyta</taxon>
        <taxon>Spermatophyta</taxon>
        <taxon>Magnoliopsida</taxon>
        <taxon>eudicotyledons</taxon>
        <taxon>Gunneridae</taxon>
        <taxon>Pentapetalae</taxon>
        <taxon>asterids</taxon>
        <taxon>lamiids</taxon>
        <taxon>Solanales</taxon>
        <taxon>Solanaceae</taxon>
        <taxon>Solanoideae</taxon>
        <taxon>Datureae</taxon>
        <taxon>Datura</taxon>
    </lineage>
</organism>
<evidence type="ECO:0000313" key="2">
    <source>
        <dbReference type="Proteomes" id="UP000823775"/>
    </source>
</evidence>
<feature type="non-terminal residue" evidence="1">
    <location>
        <position position="72"/>
    </location>
</feature>
<evidence type="ECO:0000313" key="1">
    <source>
        <dbReference type="EMBL" id="MCD7447388.1"/>
    </source>
</evidence>
<gene>
    <name evidence="1" type="ORF">HAX54_028460</name>
</gene>
<name>A0ABS8RLD1_DATST</name>
<accession>A0ABS8RLD1</accession>
<protein>
    <submittedName>
        <fullName evidence="1">Uncharacterized protein</fullName>
    </submittedName>
</protein>
<reference evidence="1 2" key="1">
    <citation type="journal article" date="2021" name="BMC Genomics">
        <title>Datura genome reveals duplications of psychoactive alkaloid biosynthetic genes and high mutation rate following tissue culture.</title>
        <authorList>
            <person name="Rajewski A."/>
            <person name="Carter-House D."/>
            <person name="Stajich J."/>
            <person name="Litt A."/>
        </authorList>
    </citation>
    <scope>NUCLEOTIDE SEQUENCE [LARGE SCALE GENOMIC DNA]</scope>
    <source>
        <strain evidence="1">AR-01</strain>
    </source>
</reference>
<comment type="caution">
    <text evidence="1">The sequence shown here is derived from an EMBL/GenBank/DDBJ whole genome shotgun (WGS) entry which is preliminary data.</text>
</comment>
<sequence length="72" mass="7975">MTFRKTNVSADLSHVGPVTRQKFKINVLDGSEYFTSLEMVKNNNSHMAAVTAIPGDNLASMFFGEENFVDGF</sequence>